<protein>
    <submittedName>
        <fullName evidence="3">Unannotated protein</fullName>
    </submittedName>
</protein>
<dbReference type="SUPFAM" id="SSF53822">
    <property type="entry name" value="Periplasmic binding protein-like I"/>
    <property type="match status" value="1"/>
</dbReference>
<feature type="domain" description="Leucine-binding protein" evidence="2">
    <location>
        <begin position="40"/>
        <end position="401"/>
    </location>
</feature>
<reference evidence="3" key="1">
    <citation type="submission" date="2020-05" db="EMBL/GenBank/DDBJ databases">
        <authorList>
            <person name="Chiriac C."/>
            <person name="Salcher M."/>
            <person name="Ghai R."/>
            <person name="Kavagutti S V."/>
        </authorList>
    </citation>
    <scope>NUCLEOTIDE SEQUENCE</scope>
</reference>
<accession>A0A6J6KAB8</accession>
<dbReference type="PANTHER" id="PTHR47235">
    <property type="entry name" value="BLR6548 PROTEIN"/>
    <property type="match status" value="1"/>
</dbReference>
<dbReference type="PANTHER" id="PTHR47235:SF1">
    <property type="entry name" value="BLR6548 PROTEIN"/>
    <property type="match status" value="1"/>
</dbReference>
<sequence length="441" mass="46414">MIRNTRMKRISFVSTVVVAGAMLLSTVPANAADPGVTAKEIKLGITSPKTGTVALSYGKLPGAMKAYFDYINANGGVYGRKINLISRDDKYLPQQAATQTRNLVLSDKVFAIVGALGTATHTKAYVAAQLAKNNVPDLFVNTGFSGFDDKTKYPTTFLVLPSYAMEAKTIAKLIADTPTLKPMPSFLIAQDDEFGKDGVKGFALAGHKFTSAPTLYPQGSLTAALAESLLAGVNAAVPAAAKPVMVLMGTTDSTALILKAAEKLSLTTRFNWIAGSVGGDANTLLALGVKPATIDGAYAASFFPDAKDSTDEYVAQFMKINEKYNKGVTFDNVVLQGMNSAMLTVQALRAAGKNPTRAGLIKAIEDKGSTFASAGLAPLNYSATSRVGYNGYWFGQLNAKGELKPVGGKVTLYTTDSTSATAPVLSTYTRKPLPKNGIPTN</sequence>
<dbReference type="EMBL" id="CAEZWG010000019">
    <property type="protein sequence ID" value="CAB4645908.1"/>
    <property type="molecule type" value="Genomic_DNA"/>
</dbReference>
<dbReference type="Gene3D" id="3.40.50.2300">
    <property type="match status" value="2"/>
</dbReference>
<gene>
    <name evidence="3" type="ORF">UFOPK2234_00186</name>
</gene>
<dbReference type="CDD" id="cd06343">
    <property type="entry name" value="PBP1_ABC_ligand_binding-like"/>
    <property type="match status" value="1"/>
</dbReference>
<dbReference type="InterPro" id="IPR028081">
    <property type="entry name" value="Leu-bd"/>
</dbReference>
<proteinExistence type="predicted"/>
<evidence type="ECO:0000256" key="1">
    <source>
        <dbReference type="ARBA" id="ARBA00022729"/>
    </source>
</evidence>
<dbReference type="Pfam" id="PF13458">
    <property type="entry name" value="Peripla_BP_6"/>
    <property type="match status" value="1"/>
</dbReference>
<evidence type="ECO:0000313" key="3">
    <source>
        <dbReference type="EMBL" id="CAB4645908.1"/>
    </source>
</evidence>
<keyword evidence="1" id="KW-0732">Signal</keyword>
<organism evidence="3">
    <name type="scientific">freshwater metagenome</name>
    <dbReference type="NCBI Taxonomy" id="449393"/>
    <lineage>
        <taxon>unclassified sequences</taxon>
        <taxon>metagenomes</taxon>
        <taxon>ecological metagenomes</taxon>
    </lineage>
</organism>
<dbReference type="InterPro" id="IPR028082">
    <property type="entry name" value="Peripla_BP_I"/>
</dbReference>
<evidence type="ECO:0000259" key="2">
    <source>
        <dbReference type="Pfam" id="PF13458"/>
    </source>
</evidence>
<dbReference type="AlphaFoldDB" id="A0A6J6KAB8"/>
<name>A0A6J6KAB8_9ZZZZ</name>